<gene>
    <name evidence="15" type="ORF">H4R34_001235</name>
</gene>
<dbReference type="GO" id="GO:0006886">
    <property type="term" value="P:intracellular protein transport"/>
    <property type="evidence" value="ECO:0007669"/>
    <property type="project" value="UniProtKB-UniRule"/>
</dbReference>
<evidence type="ECO:0000259" key="13">
    <source>
        <dbReference type="Pfam" id="PF06957"/>
    </source>
</evidence>
<keyword evidence="8 10" id="KW-0333">Golgi apparatus</keyword>
<keyword evidence="7 10" id="KW-0653">Protein transport</keyword>
<feature type="repeat" description="WD" evidence="11">
    <location>
        <begin position="133"/>
        <end position="174"/>
    </location>
</feature>
<dbReference type="PANTHER" id="PTHR19876">
    <property type="entry name" value="COATOMER"/>
    <property type="match status" value="1"/>
</dbReference>
<feature type="domain" description="COPA/B second beta-propeller" evidence="12">
    <location>
        <begin position="349"/>
        <end position="595"/>
    </location>
</feature>
<dbReference type="GO" id="GO:0006891">
    <property type="term" value="P:intra-Golgi vesicle-mediated transport"/>
    <property type="evidence" value="ECO:0007669"/>
    <property type="project" value="TreeGrafter"/>
</dbReference>
<evidence type="ECO:0000256" key="10">
    <source>
        <dbReference type="PIRNR" id="PIRNR003354"/>
    </source>
</evidence>
<evidence type="ECO:0000256" key="3">
    <source>
        <dbReference type="ARBA" id="ARBA00022490"/>
    </source>
</evidence>
<keyword evidence="2 10" id="KW-0813">Transport</keyword>
<dbReference type="InterPro" id="IPR020472">
    <property type="entry name" value="WD40_PAC1"/>
</dbReference>
<feature type="repeat" description="WD" evidence="11">
    <location>
        <begin position="7"/>
        <end position="48"/>
    </location>
</feature>
<dbReference type="GO" id="GO:0006888">
    <property type="term" value="P:endoplasmic reticulum to Golgi vesicle-mediated transport"/>
    <property type="evidence" value="ECO:0007669"/>
    <property type="project" value="InterPro"/>
</dbReference>
<feature type="domain" description="COPA/B TPR" evidence="14">
    <location>
        <begin position="636"/>
        <end position="776"/>
    </location>
</feature>
<reference evidence="15" key="1">
    <citation type="submission" date="2022-07" db="EMBL/GenBank/DDBJ databases">
        <title>Phylogenomic reconstructions and comparative analyses of Kickxellomycotina fungi.</title>
        <authorList>
            <person name="Reynolds N.K."/>
            <person name="Stajich J.E."/>
            <person name="Barry K."/>
            <person name="Grigoriev I.V."/>
            <person name="Crous P."/>
            <person name="Smith M.E."/>
        </authorList>
    </citation>
    <scope>NUCLEOTIDE SEQUENCE</scope>
    <source>
        <strain evidence="15">RSA 567</strain>
    </source>
</reference>
<dbReference type="Pfam" id="PF04053">
    <property type="entry name" value="B-prop_COPA_B_2nd"/>
    <property type="match status" value="1"/>
</dbReference>
<name>A0A9W8B3Z4_9FUNG</name>
<evidence type="ECO:0000256" key="2">
    <source>
        <dbReference type="ARBA" id="ARBA00022448"/>
    </source>
</evidence>
<dbReference type="InterPro" id="IPR047312">
    <property type="entry name" value="Coatomer_alpha_WD-assoc_reg"/>
</dbReference>
<dbReference type="SUPFAM" id="SSF50978">
    <property type="entry name" value="WD40 repeat-like"/>
    <property type="match status" value="1"/>
</dbReference>
<keyword evidence="3 10" id="KW-0963">Cytoplasm</keyword>
<organism evidence="15 16">
    <name type="scientific">Dimargaris verticillata</name>
    <dbReference type="NCBI Taxonomy" id="2761393"/>
    <lineage>
        <taxon>Eukaryota</taxon>
        <taxon>Fungi</taxon>
        <taxon>Fungi incertae sedis</taxon>
        <taxon>Zoopagomycota</taxon>
        <taxon>Kickxellomycotina</taxon>
        <taxon>Dimargaritomycetes</taxon>
        <taxon>Dimargaritales</taxon>
        <taxon>Dimargaritaceae</taxon>
        <taxon>Dimargaris</taxon>
    </lineage>
</organism>
<dbReference type="InterPro" id="IPR016391">
    <property type="entry name" value="Coatomer_asu"/>
</dbReference>
<evidence type="ECO:0000256" key="7">
    <source>
        <dbReference type="ARBA" id="ARBA00022927"/>
    </source>
</evidence>
<dbReference type="Pfam" id="PF23953">
    <property type="entry name" value="TPR_COPA_B"/>
    <property type="match status" value="1"/>
</dbReference>
<dbReference type="OrthoDB" id="10261470at2759"/>
<evidence type="ECO:0000256" key="8">
    <source>
        <dbReference type="ARBA" id="ARBA00023034"/>
    </source>
</evidence>
<dbReference type="EMBL" id="JANBQB010000052">
    <property type="protein sequence ID" value="KAJ1983510.1"/>
    <property type="molecule type" value="Genomic_DNA"/>
</dbReference>
<dbReference type="InterPro" id="IPR001680">
    <property type="entry name" value="WD40_rpt"/>
</dbReference>
<dbReference type="InterPro" id="IPR050844">
    <property type="entry name" value="Coatomer_complex_subunit"/>
</dbReference>
<keyword evidence="9 10" id="KW-0472">Membrane</keyword>
<dbReference type="AlphaFoldDB" id="A0A9W8B3Z4"/>
<evidence type="ECO:0000256" key="9">
    <source>
        <dbReference type="ARBA" id="ARBA00023136"/>
    </source>
</evidence>
<dbReference type="PANTHER" id="PTHR19876:SF1">
    <property type="entry name" value="COATOMER SUBUNIT ALPHA"/>
    <property type="match status" value="1"/>
</dbReference>
<accession>A0A9W8B3Z4</accession>
<feature type="repeat" description="WD" evidence="11">
    <location>
        <begin position="91"/>
        <end position="132"/>
    </location>
</feature>
<dbReference type="InterPro" id="IPR015943">
    <property type="entry name" value="WD40/YVTN_repeat-like_dom_sf"/>
</dbReference>
<comment type="subunit">
    <text evidence="10">Oligomeric complex that consists of at least the alpha, beta, beta', gamma, delta, epsilon and zeta subunits.</text>
</comment>
<sequence>MQLLTKFETKSNRVKGLAFHPKRPWILASLHNGCIQLWDYRMGTLLERFDEHEGPVRGIAFHPTQNLFVSGGDDFKIKVWNHKTRRCLFTLNGHMDYIRTVFFHHELPWILSASDDQTIRIWNWQSRQCIAVLPGHTHYVMCAQFHPRDDLIVSACLDETIRVWDYSSLRKKNSAGAPSRADDFGMHPSHRNLGSQPDLFGMTDVYVKFVLEGHTRGVNWASFHPTLPLIVSGGDDRQIKVWRMNDSKAWEVDTCRGHFNNVSSVLFHPRHEMIVSNSEDRTIRVWDSSRRTLLQTFHRDHEKFWIMAAHPEINLLAAGHDSGLLVFKLERERPAFAVHQQSLYYVKGNQIRVHDMNTTEDTPLVNLRQFSESRYNQPPRSMSFNSAENAILLTYPTDGGMYELYTLPNNMLTNATSDQFYKRGSGASAVWLSRNRFAVLDQTRQQILVKDLSNATAKTIQCPTVVNDIFTGPGSLLLLSTPTAVLFYDVQLKKVAKEITAAPVKYVVWNQDMSMAALLCKHTITLVTKTGEQVGQISETIRIKSGTWDDNGIFQYTTLNHLKYSLPQGDHGIIRTLEHPVYLTRAKGRNVHCLDREAKARVITIDPTEYRFKLALVKRNYEDVVSIIRHSNLVGQSIIAYLQKKGYPEIALHFVKESAARFELAIACGNLDIALETAKEMEKEEYWLKLAAEALKLGKMEVVEFAYQRVKNYDRLSFLYLVTGHQDKLRKMLKIAEIRGDPQSRFHNALYLGNVEERICVLKEQKQFALAYTAAKANGLDDEAEAILGLAGVAPEDIELPAATAAAGGPLAPVVQETDMDWPLLAVSKGVFENMFAFKSGRQGGGAGTGTAMNLMDEPVDEIAGDWGGGDADLDLPGFEDGATGAGQRGLGDSLIDVDGRDADQVGGADDELGGGWDIDADLKLQLEADIAADTTAAVAGEFVPPAPGTAEATLWSRNSSLIADHVAAGSFQTAMQLLQQQVGAINFAPLKPHFMTICQSTHSALPSNSALPPLTIPLRRTVEQTEPHKVLPVIAVDLQGLIEQLQDGYKKTTTGRFQDAIVLFKSLLHALVFVTAHKKSEVDEAQQLIQVARDYLVGLTMERARQDLMTQATNSADAMKRVLELAAYFTHCNLQPMHLQLALRSAMVLHYKQKNYMSAANFARRLLEQAPAQTVANQARQIQTICDRNSRDEVAIDYDQYNPFTLCAASFTPLYKNSPNVPCPYCSATYKPEFNGQACRICEIAGIGGQGTGLRFA</sequence>
<feature type="domain" description="Coatomer alpha subunit C-terminal" evidence="13">
    <location>
        <begin position="830"/>
        <end position="1257"/>
    </location>
</feature>
<dbReference type="GO" id="GO:0006890">
    <property type="term" value="P:retrograde vesicle-mediated transport, Golgi to endoplasmic reticulum"/>
    <property type="evidence" value="ECO:0007669"/>
    <property type="project" value="TreeGrafter"/>
</dbReference>
<dbReference type="Gene3D" id="2.130.10.10">
    <property type="entry name" value="YVTN repeat-like/Quinoprotein amine dehydrogenase"/>
    <property type="match status" value="1"/>
</dbReference>
<keyword evidence="6 10" id="KW-0931">ER-Golgi transport</keyword>
<feature type="repeat" description="WD" evidence="11">
    <location>
        <begin position="255"/>
        <end position="296"/>
    </location>
</feature>
<evidence type="ECO:0000259" key="14">
    <source>
        <dbReference type="Pfam" id="PF23953"/>
    </source>
</evidence>
<feature type="repeat" description="WD" evidence="11">
    <location>
        <begin position="211"/>
        <end position="252"/>
    </location>
</feature>
<comment type="function">
    <text evidence="10">The coatomer is a cytosolic protein complex that binds to dilysine motifs and reversibly associates with Golgi non-clathrin-coated vesicles, which further mediate biosynthetic protein transport from the ER, via the Golgi up to the trans Golgi network.</text>
</comment>
<dbReference type="PROSITE" id="PS50294">
    <property type="entry name" value="WD_REPEATS_REGION"/>
    <property type="match status" value="5"/>
</dbReference>
<dbReference type="InterPro" id="IPR056176">
    <property type="entry name" value="TPR_COPA_B"/>
</dbReference>
<proteinExistence type="predicted"/>
<comment type="caution">
    <text evidence="15">The sequence shown here is derived from an EMBL/GenBank/DDBJ whole genome shotgun (WGS) entry which is preliminary data.</text>
</comment>
<evidence type="ECO:0000313" key="16">
    <source>
        <dbReference type="Proteomes" id="UP001151582"/>
    </source>
</evidence>
<dbReference type="Proteomes" id="UP001151582">
    <property type="component" value="Unassembled WGS sequence"/>
</dbReference>
<dbReference type="FunFam" id="2.130.10.10:FF:000010">
    <property type="entry name" value="Coatomer subunit alpha"/>
    <property type="match status" value="1"/>
</dbReference>
<dbReference type="CDD" id="cd00200">
    <property type="entry name" value="WD40"/>
    <property type="match status" value="1"/>
</dbReference>
<comment type="subcellular location">
    <subcellularLocation>
        <location evidence="10">Cytoplasm</location>
    </subcellularLocation>
    <subcellularLocation>
        <location evidence="1 10">Golgi apparatus membrane</location>
        <topology evidence="1 10">Peripheral membrane protein</topology>
        <orientation evidence="1">Cytoplasmic side</orientation>
    </subcellularLocation>
</comment>
<evidence type="ECO:0000256" key="11">
    <source>
        <dbReference type="PROSITE-ProRule" id="PRU00221"/>
    </source>
</evidence>
<dbReference type="Pfam" id="PF00400">
    <property type="entry name" value="WD40"/>
    <property type="match status" value="6"/>
</dbReference>
<dbReference type="Gene3D" id="1.25.40.470">
    <property type="match status" value="1"/>
</dbReference>
<dbReference type="GO" id="GO:0030126">
    <property type="term" value="C:COPI vesicle coat"/>
    <property type="evidence" value="ECO:0007669"/>
    <property type="project" value="UniProtKB-UniRule"/>
</dbReference>
<dbReference type="GO" id="GO:0000139">
    <property type="term" value="C:Golgi membrane"/>
    <property type="evidence" value="ECO:0007669"/>
    <property type="project" value="UniProtKB-SubCell"/>
</dbReference>
<keyword evidence="4 11" id="KW-0853">WD repeat</keyword>
<dbReference type="InterPro" id="IPR010714">
    <property type="entry name" value="Coatomer_asu_C"/>
</dbReference>
<dbReference type="CDD" id="cd22948">
    <property type="entry name" value="Coatomer_WDAD_alpha"/>
    <property type="match status" value="1"/>
</dbReference>
<feature type="repeat" description="WD" evidence="11">
    <location>
        <begin position="49"/>
        <end position="90"/>
    </location>
</feature>
<evidence type="ECO:0000256" key="5">
    <source>
        <dbReference type="ARBA" id="ARBA00022737"/>
    </source>
</evidence>
<keyword evidence="16" id="KW-1185">Reference proteome</keyword>
<dbReference type="PIRSF" id="PIRSF003354">
    <property type="entry name" value="Coatomer_alpha_subunit"/>
    <property type="match status" value="1"/>
</dbReference>
<dbReference type="SMART" id="SM00320">
    <property type="entry name" value="WD40"/>
    <property type="match status" value="7"/>
</dbReference>
<evidence type="ECO:0000259" key="12">
    <source>
        <dbReference type="Pfam" id="PF04053"/>
    </source>
</evidence>
<dbReference type="PRINTS" id="PR00320">
    <property type="entry name" value="GPROTEINBRPT"/>
</dbReference>
<evidence type="ECO:0000256" key="4">
    <source>
        <dbReference type="ARBA" id="ARBA00022574"/>
    </source>
</evidence>
<dbReference type="InterPro" id="IPR006692">
    <property type="entry name" value="Beta-prop_COPA/B_2nd"/>
</dbReference>
<dbReference type="PROSITE" id="PS50082">
    <property type="entry name" value="WD_REPEATS_2"/>
    <property type="match status" value="6"/>
</dbReference>
<dbReference type="GO" id="GO:0005198">
    <property type="term" value="F:structural molecule activity"/>
    <property type="evidence" value="ECO:0007669"/>
    <property type="project" value="InterPro"/>
</dbReference>
<dbReference type="Pfam" id="PF06957">
    <property type="entry name" value="COPI_C"/>
    <property type="match status" value="1"/>
</dbReference>
<evidence type="ECO:0000256" key="1">
    <source>
        <dbReference type="ARBA" id="ARBA00004255"/>
    </source>
</evidence>
<dbReference type="FunFam" id="1.25.40.470:FF:000002">
    <property type="entry name" value="Coatomer subunit alpha"/>
    <property type="match status" value="1"/>
</dbReference>
<evidence type="ECO:0000313" key="15">
    <source>
        <dbReference type="EMBL" id="KAJ1983510.1"/>
    </source>
</evidence>
<dbReference type="InterPro" id="IPR036322">
    <property type="entry name" value="WD40_repeat_dom_sf"/>
</dbReference>
<evidence type="ECO:0000256" key="6">
    <source>
        <dbReference type="ARBA" id="ARBA00022892"/>
    </source>
</evidence>
<keyword evidence="5" id="KW-0677">Repeat</keyword>
<protein>
    <recommendedName>
        <fullName evidence="10">Coatomer subunit alpha</fullName>
    </recommendedName>
</protein>